<dbReference type="EMBL" id="CATOUU010000831">
    <property type="protein sequence ID" value="CAI9952048.1"/>
    <property type="molecule type" value="Genomic_DNA"/>
</dbReference>
<dbReference type="SUPFAM" id="SSF52821">
    <property type="entry name" value="Rhodanese/Cell cycle control phosphatase"/>
    <property type="match status" value="1"/>
</dbReference>
<sequence length="97" mass="11255">MMQMFSPSSLIIDVRDHDYGLGGCIQNAIHIPHFYPQKIINRVNNSPFIFIYVYCQCGLNRSVKIANILRENCFGKEIFVIEGGFTQFSDEFRQFIV</sequence>
<dbReference type="Pfam" id="PF00581">
    <property type="entry name" value="Rhodanese"/>
    <property type="match status" value="1"/>
</dbReference>
<organism evidence="2">
    <name type="scientific">Hexamita inflata</name>
    <dbReference type="NCBI Taxonomy" id="28002"/>
    <lineage>
        <taxon>Eukaryota</taxon>
        <taxon>Metamonada</taxon>
        <taxon>Diplomonadida</taxon>
        <taxon>Hexamitidae</taxon>
        <taxon>Hexamitinae</taxon>
        <taxon>Hexamita</taxon>
    </lineage>
</organism>
<dbReference type="CDD" id="cd00158">
    <property type="entry name" value="RHOD"/>
    <property type="match status" value="1"/>
</dbReference>
<dbReference type="Gene3D" id="3.40.250.10">
    <property type="entry name" value="Rhodanese-like domain"/>
    <property type="match status" value="1"/>
</dbReference>
<dbReference type="Proteomes" id="UP001642409">
    <property type="component" value="Unassembled WGS sequence"/>
</dbReference>
<accession>A0AA86UXH8</accession>
<dbReference type="EMBL" id="CAXDID020000014">
    <property type="protein sequence ID" value="CAL5981879.1"/>
    <property type="molecule type" value="Genomic_DNA"/>
</dbReference>
<dbReference type="InterPro" id="IPR001763">
    <property type="entry name" value="Rhodanese-like_dom"/>
</dbReference>
<dbReference type="AlphaFoldDB" id="A0AA86UXH8"/>
<gene>
    <name evidence="2" type="ORF">HINF_LOCUS39693</name>
    <name evidence="3" type="ORF">HINF_LOCUS6864</name>
</gene>
<comment type="caution">
    <text evidence="2">The sequence shown here is derived from an EMBL/GenBank/DDBJ whole genome shotgun (WGS) entry which is preliminary data.</text>
</comment>
<evidence type="ECO:0000313" key="3">
    <source>
        <dbReference type="EMBL" id="CAL5981879.1"/>
    </source>
</evidence>
<dbReference type="PROSITE" id="PS50206">
    <property type="entry name" value="RHODANESE_3"/>
    <property type="match status" value="1"/>
</dbReference>
<dbReference type="InterPro" id="IPR036873">
    <property type="entry name" value="Rhodanese-like_dom_sf"/>
</dbReference>
<evidence type="ECO:0000259" key="1">
    <source>
        <dbReference type="PROSITE" id="PS50206"/>
    </source>
</evidence>
<keyword evidence="4" id="KW-1185">Reference proteome</keyword>
<protein>
    <submittedName>
        <fullName evidence="2">Rhodanese-like domain</fullName>
    </submittedName>
    <submittedName>
        <fullName evidence="3">Rhodanese-like_domain</fullName>
    </submittedName>
</protein>
<name>A0AA86UXH8_9EUKA</name>
<proteinExistence type="predicted"/>
<reference evidence="2" key="1">
    <citation type="submission" date="2023-06" db="EMBL/GenBank/DDBJ databases">
        <authorList>
            <person name="Kurt Z."/>
        </authorList>
    </citation>
    <scope>NUCLEOTIDE SEQUENCE</scope>
</reference>
<evidence type="ECO:0000313" key="2">
    <source>
        <dbReference type="EMBL" id="CAI9952048.1"/>
    </source>
</evidence>
<reference evidence="3 4" key="2">
    <citation type="submission" date="2024-07" db="EMBL/GenBank/DDBJ databases">
        <authorList>
            <person name="Akdeniz Z."/>
        </authorList>
    </citation>
    <scope>NUCLEOTIDE SEQUENCE [LARGE SCALE GENOMIC DNA]</scope>
</reference>
<evidence type="ECO:0000313" key="4">
    <source>
        <dbReference type="Proteomes" id="UP001642409"/>
    </source>
</evidence>
<feature type="domain" description="Rhodanese" evidence="1">
    <location>
        <begin position="5"/>
        <end position="97"/>
    </location>
</feature>